<dbReference type="SMART" id="SM01016">
    <property type="entry name" value="Arg_tRNA_synt_N"/>
    <property type="match status" value="1"/>
</dbReference>
<keyword evidence="6 9" id="KW-0648">Protein biosynthesis</keyword>
<keyword evidence="7 9" id="KW-0030">Aminoacyl-tRNA synthetase</keyword>
<feature type="short sequence motif" description="'HIGH' region" evidence="9">
    <location>
        <begin position="131"/>
        <end position="141"/>
    </location>
</feature>
<keyword evidence="2 9" id="KW-0963">Cytoplasm</keyword>
<dbReference type="Pfam" id="PF03485">
    <property type="entry name" value="Arg_tRNA_synt_N"/>
    <property type="match status" value="1"/>
</dbReference>
<dbReference type="InterPro" id="IPR035684">
    <property type="entry name" value="ArgRS_core"/>
</dbReference>
<dbReference type="InterPro" id="IPR036695">
    <property type="entry name" value="Arg-tRNA-synth_N_sf"/>
</dbReference>
<dbReference type="Gene3D" id="3.30.1360.70">
    <property type="entry name" value="Arginyl tRNA synthetase N-terminal domain"/>
    <property type="match status" value="1"/>
</dbReference>
<dbReference type="GO" id="GO:0005737">
    <property type="term" value="C:cytoplasm"/>
    <property type="evidence" value="ECO:0007669"/>
    <property type="project" value="UniProtKB-SubCell"/>
</dbReference>
<dbReference type="SUPFAM" id="SSF55190">
    <property type="entry name" value="Arginyl-tRNA synthetase (ArgRS), N-terminal 'additional' domain"/>
    <property type="match status" value="1"/>
</dbReference>
<evidence type="ECO:0000256" key="6">
    <source>
        <dbReference type="ARBA" id="ARBA00022917"/>
    </source>
</evidence>
<evidence type="ECO:0000256" key="7">
    <source>
        <dbReference type="ARBA" id="ARBA00023146"/>
    </source>
</evidence>
<keyword evidence="5 9" id="KW-0067">ATP-binding</keyword>
<dbReference type="AlphaFoldDB" id="A0A5B8XD19"/>
<sequence length="569" mass="64305">MTCVFQNLKQIIDKICLEKTSVKEEIIAKCDASYVSPKFADKFDISANHAMIIASNMRENPNQIAENIIENLKKHEFSENIADIQNISGFINIKMQDKFWQKIALSVMKDQNYGFENIGKGEIVNVEYVSANPTGPMHIGHARGAVYGDIIANLLQKCGFSVIREYYINDAGAQIDKVISSVQFRIKQVINNDFSENLPDKCYPGEYVIDCAKAAIEKFGKDAQNADLRKFIIDYMMSLIKEDLAKLGVYHSVFTSEQAITDANLVEKAVSVLKEKGLIYTGILEKPKHDSNKEWEDREQLLFASSKFGDESDRAIQKSDGSWAYFTPDIAYHFDKFNRGARKMILVLGADHKGYKKRICAAVSAISDSLASVDVKLCELVNFVKNGAPVKMSKRAGNFLTLSDVLDEIDPQILRFFLITKKCDTVVDFDFEKVLEQSKENPIFYIQYANSRCNSLIAKAKTEGFDMPSDFEAFARLINHPKQIEILAKIGQFPRLISHCAKNAEPHLVATYLIDLVGAFHSLWNIADFRFIDKNNQDQTKANLVFIACVQQIIKSCLDLFGVRVMEKM</sequence>
<keyword evidence="14" id="KW-1185">Reference proteome</keyword>
<evidence type="ECO:0000259" key="11">
    <source>
        <dbReference type="SMART" id="SM00836"/>
    </source>
</evidence>
<proteinExistence type="inferred from homology"/>
<dbReference type="GO" id="GO:0006420">
    <property type="term" value="P:arginyl-tRNA aminoacylation"/>
    <property type="evidence" value="ECO:0007669"/>
    <property type="project" value="UniProtKB-UniRule"/>
</dbReference>
<dbReference type="InterPro" id="IPR008909">
    <property type="entry name" value="DALR_anticod-bd"/>
</dbReference>
<evidence type="ECO:0000256" key="4">
    <source>
        <dbReference type="ARBA" id="ARBA00022741"/>
    </source>
</evidence>
<dbReference type="PANTHER" id="PTHR11956:SF5">
    <property type="entry name" value="ARGININE--TRNA LIGASE, CYTOPLASMIC"/>
    <property type="match status" value="1"/>
</dbReference>
<dbReference type="EMBL" id="CP029077">
    <property type="protein sequence ID" value="QED23222.1"/>
    <property type="molecule type" value="Genomic_DNA"/>
</dbReference>
<reference evidence="13 14" key="1">
    <citation type="journal article" date="2019" name="ISME J.">
        <title>Deianiraea, an extracellular bacterium associated with the ciliate Paramecium, suggests an alternative scenario for the evolution of Rickettsiales.</title>
        <authorList>
            <person name="Castelli M."/>
            <person name="Sabaneyeva E."/>
            <person name="Lanzoni O."/>
            <person name="Lebedeva N."/>
            <person name="Floriano A.M."/>
            <person name="Gaiarsa S."/>
            <person name="Benken K."/>
            <person name="Modeo L."/>
            <person name="Bandi C."/>
            <person name="Potekhin A."/>
            <person name="Sassera D."/>
            <person name="Petroni G."/>
        </authorList>
    </citation>
    <scope>NUCLEOTIDE SEQUENCE [LARGE SCALE GENOMIC DNA]</scope>
    <source>
        <strain evidence="13">CyL4-1</strain>
    </source>
</reference>
<dbReference type="EC" id="6.1.1.19" evidence="9"/>
<evidence type="ECO:0000313" key="13">
    <source>
        <dbReference type="EMBL" id="QED23222.1"/>
    </source>
</evidence>
<dbReference type="InterPro" id="IPR009080">
    <property type="entry name" value="tRNAsynth_Ia_anticodon-bd"/>
</dbReference>
<dbReference type="Pfam" id="PF00750">
    <property type="entry name" value="tRNA-synt_1d"/>
    <property type="match status" value="1"/>
</dbReference>
<gene>
    <name evidence="9" type="primary">argS</name>
    <name evidence="13" type="ORF">Deia_00421</name>
</gene>
<dbReference type="CDD" id="cd00671">
    <property type="entry name" value="ArgRS_core"/>
    <property type="match status" value="1"/>
</dbReference>
<dbReference type="PRINTS" id="PR01038">
    <property type="entry name" value="TRNASYNTHARG"/>
</dbReference>
<dbReference type="InterPro" id="IPR001412">
    <property type="entry name" value="aa-tRNA-synth_I_CS"/>
</dbReference>
<dbReference type="GO" id="GO:0005524">
    <property type="term" value="F:ATP binding"/>
    <property type="evidence" value="ECO:0007669"/>
    <property type="project" value="UniProtKB-UniRule"/>
</dbReference>
<dbReference type="InterPro" id="IPR014729">
    <property type="entry name" value="Rossmann-like_a/b/a_fold"/>
</dbReference>
<evidence type="ECO:0000256" key="3">
    <source>
        <dbReference type="ARBA" id="ARBA00022598"/>
    </source>
</evidence>
<evidence type="ECO:0000256" key="2">
    <source>
        <dbReference type="ARBA" id="ARBA00022490"/>
    </source>
</evidence>
<dbReference type="HAMAP" id="MF_00123">
    <property type="entry name" value="Arg_tRNA_synth"/>
    <property type="match status" value="1"/>
</dbReference>
<dbReference type="SUPFAM" id="SSF47323">
    <property type="entry name" value="Anticodon-binding domain of a subclass of class I aminoacyl-tRNA synthetases"/>
    <property type="match status" value="1"/>
</dbReference>
<evidence type="ECO:0000256" key="9">
    <source>
        <dbReference type="HAMAP-Rule" id="MF_00123"/>
    </source>
</evidence>
<keyword evidence="4 9" id="KW-0547">Nucleotide-binding</keyword>
<evidence type="ECO:0000259" key="12">
    <source>
        <dbReference type="SMART" id="SM01016"/>
    </source>
</evidence>
<dbReference type="RefSeq" id="WP_146820509.1">
    <property type="nucleotide sequence ID" value="NZ_CP029077.1"/>
</dbReference>
<accession>A0A5B8XD19</accession>
<dbReference type="InterPro" id="IPR005148">
    <property type="entry name" value="Arg-tRNA-synth_N"/>
</dbReference>
<dbReference type="NCBIfam" id="TIGR00456">
    <property type="entry name" value="argS"/>
    <property type="match status" value="1"/>
</dbReference>
<keyword evidence="3 9" id="KW-0436">Ligase</keyword>
<comment type="subunit">
    <text evidence="9">Monomer.</text>
</comment>
<dbReference type="Gene3D" id="1.10.730.10">
    <property type="entry name" value="Isoleucyl-tRNA Synthetase, Domain 1"/>
    <property type="match status" value="1"/>
</dbReference>
<dbReference type="PROSITE" id="PS00178">
    <property type="entry name" value="AA_TRNA_LIGASE_I"/>
    <property type="match status" value="1"/>
</dbReference>
<organism evidence="13 14">
    <name type="scientific">Candidatus Deianiraea vastatrix</name>
    <dbReference type="NCBI Taxonomy" id="2163644"/>
    <lineage>
        <taxon>Bacteria</taxon>
        <taxon>Pseudomonadati</taxon>
        <taxon>Pseudomonadota</taxon>
        <taxon>Alphaproteobacteria</taxon>
        <taxon>Rickettsiales</taxon>
        <taxon>Candidatus Deianiraeaceae</taxon>
        <taxon>Candidatus Deianiraea</taxon>
    </lineage>
</organism>
<dbReference type="SUPFAM" id="SSF52374">
    <property type="entry name" value="Nucleotidylyl transferase"/>
    <property type="match status" value="1"/>
</dbReference>
<protein>
    <recommendedName>
        <fullName evidence="9">Arginine--tRNA ligase</fullName>
        <ecNumber evidence="9">6.1.1.19</ecNumber>
    </recommendedName>
    <alternativeName>
        <fullName evidence="9">Arginyl-tRNA synthetase</fullName>
        <shortName evidence="9">ArgRS</shortName>
    </alternativeName>
</protein>
<dbReference type="GO" id="GO:0004814">
    <property type="term" value="F:arginine-tRNA ligase activity"/>
    <property type="evidence" value="ECO:0007669"/>
    <property type="project" value="UniProtKB-UniRule"/>
</dbReference>
<feature type="domain" description="Arginyl tRNA synthetase N-terminal" evidence="12">
    <location>
        <begin position="6"/>
        <end position="95"/>
    </location>
</feature>
<dbReference type="OrthoDB" id="9803211at2"/>
<evidence type="ECO:0000256" key="8">
    <source>
        <dbReference type="ARBA" id="ARBA00049339"/>
    </source>
</evidence>
<dbReference type="Gene3D" id="3.40.50.620">
    <property type="entry name" value="HUPs"/>
    <property type="match status" value="1"/>
</dbReference>
<evidence type="ECO:0000256" key="10">
    <source>
        <dbReference type="RuleBase" id="RU363038"/>
    </source>
</evidence>
<dbReference type="PANTHER" id="PTHR11956">
    <property type="entry name" value="ARGINYL-TRNA SYNTHETASE"/>
    <property type="match status" value="1"/>
</dbReference>
<dbReference type="Proteomes" id="UP000321934">
    <property type="component" value="Chromosome"/>
</dbReference>
<comment type="subcellular location">
    <subcellularLocation>
        <location evidence="9">Cytoplasm</location>
    </subcellularLocation>
</comment>
<evidence type="ECO:0000313" key="14">
    <source>
        <dbReference type="Proteomes" id="UP000321934"/>
    </source>
</evidence>
<dbReference type="SMART" id="SM00836">
    <property type="entry name" value="DALR_1"/>
    <property type="match status" value="1"/>
</dbReference>
<dbReference type="Pfam" id="PF05746">
    <property type="entry name" value="DALR_1"/>
    <property type="match status" value="1"/>
</dbReference>
<comment type="catalytic activity">
    <reaction evidence="8 9">
        <text>tRNA(Arg) + L-arginine + ATP = L-arginyl-tRNA(Arg) + AMP + diphosphate</text>
        <dbReference type="Rhea" id="RHEA:20301"/>
        <dbReference type="Rhea" id="RHEA-COMP:9658"/>
        <dbReference type="Rhea" id="RHEA-COMP:9673"/>
        <dbReference type="ChEBI" id="CHEBI:30616"/>
        <dbReference type="ChEBI" id="CHEBI:32682"/>
        <dbReference type="ChEBI" id="CHEBI:33019"/>
        <dbReference type="ChEBI" id="CHEBI:78442"/>
        <dbReference type="ChEBI" id="CHEBI:78513"/>
        <dbReference type="ChEBI" id="CHEBI:456215"/>
        <dbReference type="EC" id="6.1.1.19"/>
    </reaction>
</comment>
<evidence type="ECO:0000256" key="1">
    <source>
        <dbReference type="ARBA" id="ARBA00005594"/>
    </source>
</evidence>
<feature type="domain" description="DALR anticodon binding" evidence="11">
    <location>
        <begin position="446"/>
        <end position="569"/>
    </location>
</feature>
<dbReference type="InterPro" id="IPR001278">
    <property type="entry name" value="Arg-tRNA-ligase"/>
</dbReference>
<comment type="similarity">
    <text evidence="1 9 10">Belongs to the class-I aminoacyl-tRNA synthetase family.</text>
</comment>
<name>A0A5B8XD19_9RICK</name>
<evidence type="ECO:0000256" key="5">
    <source>
        <dbReference type="ARBA" id="ARBA00022840"/>
    </source>
</evidence>